<accession>A0A9X3EJG9</accession>
<dbReference type="RefSeq" id="WP_267766885.1">
    <property type="nucleotide sequence ID" value="NZ_JAPNKE010000002.1"/>
</dbReference>
<gene>
    <name evidence="5" type="ORF">OV079_06580</name>
</gene>
<dbReference type="InterPro" id="IPR014031">
    <property type="entry name" value="Ketoacyl_synth_C"/>
</dbReference>
<comment type="similarity">
    <text evidence="1 3">Belongs to the thiolase-like superfamily. Beta-ketoacyl-ACP synthases family.</text>
</comment>
<dbReference type="GO" id="GO:0004315">
    <property type="term" value="F:3-oxoacyl-[acyl-carrier-protein] synthase activity"/>
    <property type="evidence" value="ECO:0007669"/>
    <property type="project" value="UniProtKB-EC"/>
</dbReference>
<protein>
    <submittedName>
        <fullName evidence="5">Beta-ketoacyl-ACP synthase</fullName>
        <ecNumber evidence="5">2.3.1.179</ecNumber>
    </submittedName>
</protein>
<evidence type="ECO:0000256" key="1">
    <source>
        <dbReference type="ARBA" id="ARBA00008467"/>
    </source>
</evidence>
<evidence type="ECO:0000313" key="5">
    <source>
        <dbReference type="EMBL" id="MCY1005243.1"/>
    </source>
</evidence>
<dbReference type="PANTHER" id="PTHR11712:SF320">
    <property type="entry name" value="BETA-KETOACYL SYNTHASE"/>
    <property type="match status" value="1"/>
</dbReference>
<dbReference type="InterPro" id="IPR020841">
    <property type="entry name" value="PKS_Beta-ketoAc_synthase_dom"/>
</dbReference>
<dbReference type="InterPro" id="IPR018201">
    <property type="entry name" value="Ketoacyl_synth_AS"/>
</dbReference>
<dbReference type="PROSITE" id="PS52004">
    <property type="entry name" value="KS3_2"/>
    <property type="match status" value="1"/>
</dbReference>
<dbReference type="InterPro" id="IPR014030">
    <property type="entry name" value="Ketoacyl_synth_N"/>
</dbReference>
<keyword evidence="5" id="KW-0012">Acyltransferase</keyword>
<proteinExistence type="inferred from homology"/>
<dbReference type="GO" id="GO:0006633">
    <property type="term" value="P:fatty acid biosynthetic process"/>
    <property type="evidence" value="ECO:0007669"/>
    <property type="project" value="InterPro"/>
</dbReference>
<dbReference type="PANTHER" id="PTHR11712">
    <property type="entry name" value="POLYKETIDE SYNTHASE-RELATED"/>
    <property type="match status" value="1"/>
</dbReference>
<evidence type="ECO:0000256" key="3">
    <source>
        <dbReference type="RuleBase" id="RU003694"/>
    </source>
</evidence>
<dbReference type="Pfam" id="PF02801">
    <property type="entry name" value="Ketoacyl-synt_C"/>
    <property type="match status" value="1"/>
</dbReference>
<sequence>MQPYPITAMALCNGMGDSTAAVLAALRAGRSGLGPCPAEFELDAVVGAIPTPLPPLPGFLGPVRDTRQTRIAAVALAELQAPLDRARARWGSDRVAVVLGTSTGGIEASETAYAHAQAHGGALPADYDVETSHALDAVLHVARVLGGGLGGPAYVVSTACSSSAKVFASAQRLLAAGLCDAVLVGGVDSLCRLTVRGFAGLEVLSSRPCRPFSSERAGINIGEGAALLLVERTGEGPARLLGVGESSDAYHMTSPHPEGLGARLAMERALRHAGLSAADVDHVNAHGTGTKQNDSMESAAIRAVFAGATAPAVVATKGYTGHMLGAAGATEVAFVIDAIAGRYLPASVGADPLDDTLAVDVVTARRDVPTRAALSNSFAFGGSNCSVLVGGPA</sequence>
<dbReference type="InterPro" id="IPR016039">
    <property type="entry name" value="Thiolase-like"/>
</dbReference>
<feature type="domain" description="Ketosynthase family 3 (KS3)" evidence="4">
    <location>
        <begin position="1"/>
        <end position="391"/>
    </location>
</feature>
<dbReference type="AlphaFoldDB" id="A0A9X3EJG9"/>
<dbReference type="SUPFAM" id="SSF53901">
    <property type="entry name" value="Thiolase-like"/>
    <property type="match status" value="2"/>
</dbReference>
<dbReference type="EC" id="2.3.1.179" evidence="5"/>
<name>A0A9X3EJG9_9BACT</name>
<dbReference type="Pfam" id="PF00109">
    <property type="entry name" value="ketoacyl-synt"/>
    <property type="match status" value="1"/>
</dbReference>
<dbReference type="Gene3D" id="3.40.47.10">
    <property type="match status" value="2"/>
</dbReference>
<dbReference type="NCBIfam" id="NF006618">
    <property type="entry name" value="PRK09185.1"/>
    <property type="match status" value="1"/>
</dbReference>
<evidence type="ECO:0000256" key="2">
    <source>
        <dbReference type="ARBA" id="ARBA00022679"/>
    </source>
</evidence>
<comment type="caution">
    <text evidence="5">The sequence shown here is derived from an EMBL/GenBank/DDBJ whole genome shotgun (WGS) entry which is preliminary data.</text>
</comment>
<dbReference type="SMART" id="SM00825">
    <property type="entry name" value="PKS_KS"/>
    <property type="match status" value="1"/>
</dbReference>
<dbReference type="EMBL" id="JAPNKE010000002">
    <property type="protein sequence ID" value="MCY1005243.1"/>
    <property type="molecule type" value="Genomic_DNA"/>
</dbReference>
<dbReference type="InterPro" id="IPR000794">
    <property type="entry name" value="Beta-ketoacyl_synthase"/>
</dbReference>
<dbReference type="CDD" id="cd00834">
    <property type="entry name" value="KAS_I_II"/>
    <property type="match status" value="1"/>
</dbReference>
<evidence type="ECO:0000313" key="6">
    <source>
        <dbReference type="Proteomes" id="UP001150924"/>
    </source>
</evidence>
<dbReference type="PROSITE" id="PS00606">
    <property type="entry name" value="KS3_1"/>
    <property type="match status" value="1"/>
</dbReference>
<reference evidence="5" key="1">
    <citation type="submission" date="2022-11" db="EMBL/GenBank/DDBJ databases">
        <title>Minimal conservation of predation-associated metabolite biosynthetic gene clusters underscores biosynthetic potential of Myxococcota including descriptions for ten novel species: Archangium lansinium sp. nov., Myxococcus landrumus sp. nov., Nannocystis bai.</title>
        <authorList>
            <person name="Ahearne A."/>
            <person name="Stevens C."/>
            <person name="Phillips K."/>
        </authorList>
    </citation>
    <scope>NUCLEOTIDE SEQUENCE</scope>
    <source>
        <strain evidence="5">Na p29</strain>
    </source>
</reference>
<dbReference type="GO" id="GO:0005829">
    <property type="term" value="C:cytosol"/>
    <property type="evidence" value="ECO:0007669"/>
    <property type="project" value="TreeGrafter"/>
</dbReference>
<dbReference type="Proteomes" id="UP001150924">
    <property type="component" value="Unassembled WGS sequence"/>
</dbReference>
<organism evidence="5 6">
    <name type="scientific">Nannocystis pusilla</name>
    <dbReference type="NCBI Taxonomy" id="889268"/>
    <lineage>
        <taxon>Bacteria</taxon>
        <taxon>Pseudomonadati</taxon>
        <taxon>Myxococcota</taxon>
        <taxon>Polyangia</taxon>
        <taxon>Nannocystales</taxon>
        <taxon>Nannocystaceae</taxon>
        <taxon>Nannocystis</taxon>
    </lineage>
</organism>
<keyword evidence="6" id="KW-1185">Reference proteome</keyword>
<keyword evidence="2 3" id="KW-0808">Transferase</keyword>
<evidence type="ECO:0000259" key="4">
    <source>
        <dbReference type="PROSITE" id="PS52004"/>
    </source>
</evidence>